<reference evidence="15 16" key="1">
    <citation type="submission" date="2019-09" db="EMBL/GenBank/DDBJ databases">
        <title>Arenimonas chukotkensis sp. nov., a bacterium isolated from Chukotka hot spring, Arctic region, Russia.</title>
        <authorList>
            <person name="Zayulina K.S."/>
            <person name="Prokofeva M.I."/>
            <person name="Elcheninov A.G."/>
            <person name="Novikov A."/>
            <person name="Kochetkova T.V."/>
            <person name="Kublanov I.V."/>
        </authorList>
    </citation>
    <scope>NUCLEOTIDE SEQUENCE [LARGE SCALE GENOMIC DNA]</scope>
    <source>
        <strain evidence="15 16">3729k</strain>
    </source>
</reference>
<evidence type="ECO:0000256" key="13">
    <source>
        <dbReference type="SAM" id="Phobius"/>
    </source>
</evidence>
<keyword evidence="16" id="KW-1185">Reference proteome</keyword>
<dbReference type="InterPro" id="IPR016174">
    <property type="entry name" value="Di-haem_cyt_TM"/>
</dbReference>
<evidence type="ECO:0000256" key="2">
    <source>
        <dbReference type="ARBA" id="ARBA00004651"/>
    </source>
</evidence>
<evidence type="ECO:0000259" key="14">
    <source>
        <dbReference type="Pfam" id="PF01292"/>
    </source>
</evidence>
<organism evidence="15 16">
    <name type="scientific">Arenimonas fontis</name>
    <dbReference type="NCBI Taxonomy" id="2608255"/>
    <lineage>
        <taxon>Bacteria</taxon>
        <taxon>Pseudomonadati</taxon>
        <taxon>Pseudomonadota</taxon>
        <taxon>Gammaproteobacteria</taxon>
        <taxon>Lysobacterales</taxon>
        <taxon>Lysobacteraceae</taxon>
        <taxon>Arenimonas</taxon>
    </lineage>
</organism>
<comment type="cofactor">
    <cofactor evidence="1">
        <name>heme b</name>
        <dbReference type="ChEBI" id="CHEBI:60344"/>
    </cofactor>
</comment>
<dbReference type="GO" id="GO:0022904">
    <property type="term" value="P:respiratory electron transport chain"/>
    <property type="evidence" value="ECO:0007669"/>
    <property type="project" value="InterPro"/>
</dbReference>
<evidence type="ECO:0000256" key="8">
    <source>
        <dbReference type="ARBA" id="ARBA00022982"/>
    </source>
</evidence>
<evidence type="ECO:0000256" key="7">
    <source>
        <dbReference type="ARBA" id="ARBA00022723"/>
    </source>
</evidence>
<keyword evidence="5" id="KW-0349">Heme</keyword>
<keyword evidence="7" id="KW-0479">Metal-binding</keyword>
<evidence type="ECO:0000256" key="3">
    <source>
        <dbReference type="ARBA" id="ARBA00022448"/>
    </source>
</evidence>
<evidence type="ECO:0000256" key="12">
    <source>
        <dbReference type="ARBA" id="ARBA00037975"/>
    </source>
</evidence>
<comment type="subcellular location">
    <subcellularLocation>
        <location evidence="2">Cell membrane</location>
        <topology evidence="2">Multi-pass membrane protein</topology>
    </subcellularLocation>
</comment>
<dbReference type="PANTHER" id="PTHR30529:SF3">
    <property type="entry name" value="CYTOCHROME B561 HOMOLOG 1"/>
    <property type="match status" value="1"/>
</dbReference>
<dbReference type="Pfam" id="PF01292">
    <property type="entry name" value="Ni_hydr_CYTB"/>
    <property type="match status" value="1"/>
</dbReference>
<dbReference type="InterPro" id="IPR011577">
    <property type="entry name" value="Cyt_b561_bac/Ni-Hgenase"/>
</dbReference>
<dbReference type="Gene3D" id="1.20.120.1770">
    <property type="match status" value="1"/>
</dbReference>
<gene>
    <name evidence="15" type="ORF">F0415_08245</name>
</gene>
<evidence type="ECO:0000256" key="5">
    <source>
        <dbReference type="ARBA" id="ARBA00022617"/>
    </source>
</evidence>
<feature type="transmembrane region" description="Helical" evidence="13">
    <location>
        <begin position="48"/>
        <end position="67"/>
    </location>
</feature>
<dbReference type="GO" id="GO:0009055">
    <property type="term" value="F:electron transfer activity"/>
    <property type="evidence" value="ECO:0007669"/>
    <property type="project" value="InterPro"/>
</dbReference>
<dbReference type="GO" id="GO:0046872">
    <property type="term" value="F:metal ion binding"/>
    <property type="evidence" value="ECO:0007669"/>
    <property type="project" value="UniProtKB-KW"/>
</dbReference>
<comment type="caution">
    <text evidence="15">The sequence shown here is derived from an EMBL/GenBank/DDBJ whole genome shotgun (WGS) entry which is preliminary data.</text>
</comment>
<evidence type="ECO:0000256" key="11">
    <source>
        <dbReference type="ARBA" id="ARBA00023136"/>
    </source>
</evidence>
<keyword evidence="10" id="KW-0408">Iron</keyword>
<dbReference type="GO" id="GO:0020037">
    <property type="term" value="F:heme binding"/>
    <property type="evidence" value="ECO:0007669"/>
    <property type="project" value="TreeGrafter"/>
</dbReference>
<accession>A0A5B2Z9J1</accession>
<evidence type="ECO:0000256" key="9">
    <source>
        <dbReference type="ARBA" id="ARBA00022989"/>
    </source>
</evidence>
<feature type="transmembrane region" description="Helical" evidence="13">
    <location>
        <begin position="12"/>
        <end position="28"/>
    </location>
</feature>
<comment type="similarity">
    <text evidence="12">Belongs to the cytochrome b561 family.</text>
</comment>
<keyword evidence="6 13" id="KW-0812">Transmembrane</keyword>
<feature type="domain" description="Cytochrome b561 bacterial/Ni-hydrogenase" evidence="14">
    <location>
        <begin position="5"/>
        <end position="176"/>
    </location>
</feature>
<sequence length="176" mass="20118">MSRARYSPARRRLHWLIFIAMMLVFVLIEFRGIFERGTAERAAMVQGHFWLGLAIFALMLPRLLLAFRQPAPPVQPPLPHWQATPAKLVHLALYVLLLVQPLLGLATAWVDGKQLLIPFTRAAIPALLAPDEALAHQLEDIHKLIGTIFYWLIGLHVAAALYHHFIRRDDTLRRMT</sequence>
<evidence type="ECO:0000256" key="1">
    <source>
        <dbReference type="ARBA" id="ARBA00001970"/>
    </source>
</evidence>
<evidence type="ECO:0000256" key="10">
    <source>
        <dbReference type="ARBA" id="ARBA00023004"/>
    </source>
</evidence>
<feature type="transmembrane region" description="Helical" evidence="13">
    <location>
        <begin position="148"/>
        <end position="166"/>
    </location>
</feature>
<evidence type="ECO:0000313" key="16">
    <source>
        <dbReference type="Proteomes" id="UP000322165"/>
    </source>
</evidence>
<keyword evidence="9 13" id="KW-1133">Transmembrane helix</keyword>
<dbReference type="Proteomes" id="UP000322165">
    <property type="component" value="Unassembled WGS sequence"/>
</dbReference>
<evidence type="ECO:0000313" key="15">
    <source>
        <dbReference type="EMBL" id="KAA2284679.1"/>
    </source>
</evidence>
<evidence type="ECO:0000256" key="6">
    <source>
        <dbReference type="ARBA" id="ARBA00022692"/>
    </source>
</evidence>
<dbReference type="EMBL" id="VUOD01000005">
    <property type="protein sequence ID" value="KAA2284679.1"/>
    <property type="molecule type" value="Genomic_DNA"/>
</dbReference>
<dbReference type="GO" id="GO:0005886">
    <property type="term" value="C:plasma membrane"/>
    <property type="evidence" value="ECO:0007669"/>
    <property type="project" value="UniProtKB-SubCell"/>
</dbReference>
<dbReference type="RefSeq" id="WP_149860737.1">
    <property type="nucleotide sequence ID" value="NZ_VUOD01000005.1"/>
</dbReference>
<keyword evidence="3" id="KW-0813">Transport</keyword>
<dbReference type="PANTHER" id="PTHR30529">
    <property type="entry name" value="CYTOCHROME B561"/>
    <property type="match status" value="1"/>
</dbReference>
<proteinExistence type="inferred from homology"/>
<reference evidence="15 16" key="2">
    <citation type="submission" date="2019-09" db="EMBL/GenBank/DDBJ databases">
        <authorList>
            <person name="Mazur A."/>
        </authorList>
    </citation>
    <scope>NUCLEOTIDE SEQUENCE [LARGE SCALE GENOMIC DNA]</scope>
    <source>
        <strain evidence="15 16">3729k</strain>
    </source>
</reference>
<dbReference type="InterPro" id="IPR052168">
    <property type="entry name" value="Cytochrome_b561_oxidase"/>
</dbReference>
<protein>
    <submittedName>
        <fullName evidence="15">Cytochrome b</fullName>
    </submittedName>
</protein>
<feature type="transmembrane region" description="Helical" evidence="13">
    <location>
        <begin position="88"/>
        <end position="110"/>
    </location>
</feature>
<keyword evidence="8" id="KW-0249">Electron transport</keyword>
<name>A0A5B2Z9J1_9GAMM</name>
<dbReference type="AlphaFoldDB" id="A0A5B2Z9J1"/>
<dbReference type="SUPFAM" id="SSF81342">
    <property type="entry name" value="Transmembrane di-heme cytochromes"/>
    <property type="match status" value="1"/>
</dbReference>
<keyword evidence="4" id="KW-1003">Cell membrane</keyword>
<keyword evidence="11 13" id="KW-0472">Membrane</keyword>
<evidence type="ECO:0000256" key="4">
    <source>
        <dbReference type="ARBA" id="ARBA00022475"/>
    </source>
</evidence>